<feature type="transmembrane region" description="Helical" evidence="8">
    <location>
        <begin position="375"/>
        <end position="393"/>
    </location>
</feature>
<dbReference type="EMBL" id="JAAMOZ010000005">
    <property type="protein sequence ID" value="NIH58752.1"/>
    <property type="molecule type" value="Genomic_DNA"/>
</dbReference>
<comment type="similarity">
    <text evidence="2">Belongs to the AAE transporter (TC 2.A.81) family.</text>
</comment>
<evidence type="ECO:0000256" key="2">
    <source>
        <dbReference type="ARBA" id="ARBA00009854"/>
    </source>
</evidence>
<dbReference type="PANTHER" id="PTHR30445:SF3">
    <property type="entry name" value="TRANSPORT PROTEIN YIDE-RELATED"/>
    <property type="match status" value="1"/>
</dbReference>
<feature type="domain" description="RCK C-terminal" evidence="9">
    <location>
        <begin position="257"/>
        <end position="339"/>
    </location>
</feature>
<dbReference type="Gene3D" id="3.30.70.1450">
    <property type="entry name" value="Regulator of K+ conductance, C-terminal domain"/>
    <property type="match status" value="1"/>
</dbReference>
<dbReference type="Pfam" id="PF06826">
    <property type="entry name" value="Asp-Al_Ex"/>
    <property type="match status" value="2"/>
</dbReference>
<keyword evidence="4" id="KW-1003">Cell membrane</keyword>
<dbReference type="InterPro" id="IPR006037">
    <property type="entry name" value="RCK_C"/>
</dbReference>
<evidence type="ECO:0000256" key="3">
    <source>
        <dbReference type="ARBA" id="ARBA00022448"/>
    </source>
</evidence>
<organism evidence="10 11">
    <name type="scientific">Brooklawnia cerclae</name>
    <dbReference type="NCBI Taxonomy" id="349934"/>
    <lineage>
        <taxon>Bacteria</taxon>
        <taxon>Bacillati</taxon>
        <taxon>Actinomycetota</taxon>
        <taxon>Actinomycetes</taxon>
        <taxon>Propionibacteriales</taxon>
        <taxon>Propionibacteriaceae</taxon>
        <taxon>Brooklawnia</taxon>
    </lineage>
</organism>
<proteinExistence type="inferred from homology"/>
<feature type="transmembrane region" description="Helical" evidence="8">
    <location>
        <begin position="6"/>
        <end position="26"/>
    </location>
</feature>
<evidence type="ECO:0000256" key="1">
    <source>
        <dbReference type="ARBA" id="ARBA00004651"/>
    </source>
</evidence>
<protein>
    <submittedName>
        <fullName evidence="10">Transport protein</fullName>
    </submittedName>
</protein>
<sequence>MVEVLVSNPLLAVMIVLAVGAAVGQIPFGPLRFGAAGALFVGLAVGCLDPRIGQSLGVLQALGLALFVYTVGLAAGSTFVRDLRTQWPLMALGVVVVLVVGVVAGVGARMVGVPGTTVAGAFAGSLTATPALAAASAASGGDPQVAVGYSLAYPVGVIIAILVVSLGIGREWPARRDTASLAGAGIATMSVIVEHPTAIDDLPGWNTQNIKLSYLRRGNRTQVVQPGEYLGVDDMVLVVGPKTAVETAAAALGRPARTMLTHDRADVDFRRFLISSPRLTGRTVAEIDLPGRFGGTVTRVKRGDLDMVAADDLVLQPGDRVLAVVPREHMEDAAALFGDSERKISEIDALGFALGLTAGLLLGLVAVPLPGGGSFSLGTAAGPLVMGMVLGALHRTGPMQWDLPQAANLTIRQLGLLLFLAAVGLASGPAFAASMLTWTGVKVGVLAAVVVIAAAGLFLLGGRLLDLSAQRTMGGFAGLVGQPAILSFATTKTNDERVESGYAALFAICIIAKIIVVPFLVG</sequence>
<dbReference type="NCBIfam" id="TIGR01625">
    <property type="entry name" value="YidE_YbjL_dupl"/>
    <property type="match status" value="2"/>
</dbReference>
<feature type="transmembrane region" description="Helical" evidence="8">
    <location>
        <begin position="443"/>
        <end position="461"/>
    </location>
</feature>
<feature type="transmembrane region" description="Helical" evidence="8">
    <location>
        <begin position="502"/>
        <end position="521"/>
    </location>
</feature>
<keyword evidence="3" id="KW-0813">Transport</keyword>
<gene>
    <name evidence="10" type="ORF">FB473_003453</name>
</gene>
<dbReference type="RefSeq" id="WP_167171823.1">
    <property type="nucleotide sequence ID" value="NZ_BAAAOO010000006.1"/>
</dbReference>
<name>A0ABX0SK36_9ACTN</name>
<keyword evidence="6 8" id="KW-1133">Transmembrane helix</keyword>
<evidence type="ECO:0000256" key="8">
    <source>
        <dbReference type="SAM" id="Phobius"/>
    </source>
</evidence>
<feature type="transmembrane region" description="Helical" evidence="8">
    <location>
        <begin position="58"/>
        <end position="80"/>
    </location>
</feature>
<keyword evidence="5 8" id="KW-0812">Transmembrane</keyword>
<dbReference type="SUPFAM" id="SSF116726">
    <property type="entry name" value="TrkA C-terminal domain-like"/>
    <property type="match status" value="1"/>
</dbReference>
<evidence type="ECO:0000256" key="4">
    <source>
        <dbReference type="ARBA" id="ARBA00022475"/>
    </source>
</evidence>
<reference evidence="10 11" key="1">
    <citation type="submission" date="2020-02" db="EMBL/GenBank/DDBJ databases">
        <title>Sequencing the genomes of 1000 actinobacteria strains.</title>
        <authorList>
            <person name="Klenk H.-P."/>
        </authorList>
    </citation>
    <scope>NUCLEOTIDE SEQUENCE [LARGE SCALE GENOMIC DNA]</scope>
    <source>
        <strain evidence="10 11">DSM 19609</strain>
    </source>
</reference>
<feature type="transmembrane region" description="Helical" evidence="8">
    <location>
        <begin position="33"/>
        <end position="52"/>
    </location>
</feature>
<feature type="transmembrane region" description="Helical" evidence="8">
    <location>
        <begin position="151"/>
        <end position="169"/>
    </location>
</feature>
<dbReference type="Proteomes" id="UP000749311">
    <property type="component" value="Unassembled WGS sequence"/>
</dbReference>
<evidence type="ECO:0000313" key="10">
    <source>
        <dbReference type="EMBL" id="NIH58752.1"/>
    </source>
</evidence>
<evidence type="ECO:0000256" key="6">
    <source>
        <dbReference type="ARBA" id="ARBA00022989"/>
    </source>
</evidence>
<dbReference type="PANTHER" id="PTHR30445">
    <property type="entry name" value="K(+)_H(+) ANTIPORTER SUBUNIT KHTT"/>
    <property type="match status" value="1"/>
</dbReference>
<feature type="transmembrane region" description="Helical" evidence="8">
    <location>
        <begin position="414"/>
        <end position="437"/>
    </location>
</feature>
<accession>A0ABX0SK36</accession>
<dbReference type="InterPro" id="IPR050144">
    <property type="entry name" value="AAE_transporter"/>
</dbReference>
<dbReference type="InterPro" id="IPR006512">
    <property type="entry name" value="YidE_YbjL"/>
</dbReference>
<keyword evidence="11" id="KW-1185">Reference proteome</keyword>
<comment type="caution">
    <text evidence="10">The sequence shown here is derived from an EMBL/GenBank/DDBJ whole genome shotgun (WGS) entry which is preliminary data.</text>
</comment>
<evidence type="ECO:0000313" key="11">
    <source>
        <dbReference type="Proteomes" id="UP000749311"/>
    </source>
</evidence>
<evidence type="ECO:0000256" key="5">
    <source>
        <dbReference type="ARBA" id="ARBA00022692"/>
    </source>
</evidence>
<evidence type="ECO:0000259" key="9">
    <source>
        <dbReference type="PROSITE" id="PS51202"/>
    </source>
</evidence>
<feature type="transmembrane region" description="Helical" evidence="8">
    <location>
        <begin position="349"/>
        <end position="369"/>
    </location>
</feature>
<comment type="subcellular location">
    <subcellularLocation>
        <location evidence="1">Cell membrane</location>
        <topology evidence="1">Multi-pass membrane protein</topology>
    </subcellularLocation>
</comment>
<evidence type="ECO:0000256" key="7">
    <source>
        <dbReference type="ARBA" id="ARBA00023136"/>
    </source>
</evidence>
<feature type="transmembrane region" description="Helical" evidence="8">
    <location>
        <begin position="87"/>
        <end position="108"/>
    </location>
</feature>
<keyword evidence="7 8" id="KW-0472">Membrane</keyword>
<dbReference type="Pfam" id="PF02080">
    <property type="entry name" value="TrkA_C"/>
    <property type="match status" value="1"/>
</dbReference>
<dbReference type="PROSITE" id="PS51202">
    <property type="entry name" value="RCK_C"/>
    <property type="match status" value="1"/>
</dbReference>
<dbReference type="InterPro" id="IPR036721">
    <property type="entry name" value="RCK_C_sf"/>
</dbReference>